<evidence type="ECO:0000256" key="5">
    <source>
        <dbReference type="ARBA" id="ARBA00023235"/>
    </source>
</evidence>
<gene>
    <name evidence="7" type="ORF">NEF87_004270</name>
</gene>
<protein>
    <recommendedName>
        <fullName evidence="6">UDP-galactopyranose mutase C-terminal domain-containing protein</fullName>
    </recommendedName>
</protein>
<evidence type="ECO:0000256" key="4">
    <source>
        <dbReference type="ARBA" id="ARBA00022827"/>
    </source>
</evidence>
<keyword evidence="4" id="KW-0274">FAD</keyword>
<dbReference type="NCBIfam" id="TIGR00031">
    <property type="entry name" value="UDP-GALP_mutase"/>
    <property type="match status" value="1"/>
</dbReference>
<dbReference type="PANTHER" id="PTHR21197:SF0">
    <property type="entry name" value="UDP-GALACTOPYRANOSE MUTASE"/>
    <property type="match status" value="1"/>
</dbReference>
<dbReference type="PANTHER" id="PTHR21197">
    <property type="entry name" value="UDP-GALACTOPYRANOSE MUTASE"/>
    <property type="match status" value="1"/>
</dbReference>
<organism evidence="7 8">
    <name type="scientific">Candidatus Lokiarchaeum ossiferum</name>
    <dbReference type="NCBI Taxonomy" id="2951803"/>
    <lineage>
        <taxon>Archaea</taxon>
        <taxon>Promethearchaeati</taxon>
        <taxon>Promethearchaeota</taxon>
        <taxon>Promethearchaeia</taxon>
        <taxon>Promethearchaeales</taxon>
        <taxon>Promethearchaeaceae</taxon>
        <taxon>Candidatus Lokiarchaeum</taxon>
    </lineage>
</organism>
<keyword evidence="3" id="KW-0285">Flavoprotein</keyword>
<evidence type="ECO:0000256" key="2">
    <source>
        <dbReference type="ARBA" id="ARBA00009321"/>
    </source>
</evidence>
<dbReference type="SUPFAM" id="SSF51971">
    <property type="entry name" value="Nucleotide-binding domain"/>
    <property type="match status" value="1"/>
</dbReference>
<name>A0ABY6HWV2_9ARCH</name>
<keyword evidence="8" id="KW-1185">Reference proteome</keyword>
<reference evidence="7" key="1">
    <citation type="submission" date="2022-09" db="EMBL/GenBank/DDBJ databases">
        <title>Actin cytoskeleton and complex cell architecture in an #Asgard archaeon.</title>
        <authorList>
            <person name="Ponce Toledo R.I."/>
            <person name="Schleper C."/>
            <person name="Rodrigues Oliveira T."/>
            <person name="Wollweber F."/>
            <person name="Xu J."/>
            <person name="Rittmann S."/>
            <person name="Klingl A."/>
            <person name="Pilhofer M."/>
        </authorList>
    </citation>
    <scope>NUCLEOTIDE SEQUENCE</scope>
    <source>
        <strain evidence="7">B-35</strain>
    </source>
</reference>
<evidence type="ECO:0000256" key="1">
    <source>
        <dbReference type="ARBA" id="ARBA00001974"/>
    </source>
</evidence>
<accession>A0ABY6HWV2</accession>
<dbReference type="EMBL" id="CP104013">
    <property type="protein sequence ID" value="UYP47985.1"/>
    <property type="molecule type" value="Genomic_DNA"/>
</dbReference>
<comment type="similarity">
    <text evidence="2">Belongs to the UDP-galactopyranose/dTDP-fucopyranose mutase family.</text>
</comment>
<evidence type="ECO:0000256" key="3">
    <source>
        <dbReference type="ARBA" id="ARBA00022630"/>
    </source>
</evidence>
<dbReference type="Proteomes" id="UP001208689">
    <property type="component" value="Chromosome"/>
</dbReference>
<dbReference type="Gene3D" id="3.40.50.720">
    <property type="entry name" value="NAD(P)-binding Rossmann-like Domain"/>
    <property type="match status" value="3"/>
</dbReference>
<keyword evidence="5" id="KW-0413">Isomerase</keyword>
<comment type="cofactor">
    <cofactor evidence="1">
        <name>FAD</name>
        <dbReference type="ChEBI" id="CHEBI:57692"/>
    </cofactor>
</comment>
<proteinExistence type="inferred from homology"/>
<evidence type="ECO:0000259" key="6">
    <source>
        <dbReference type="Pfam" id="PF03275"/>
    </source>
</evidence>
<evidence type="ECO:0000313" key="8">
    <source>
        <dbReference type="Proteomes" id="UP001208689"/>
    </source>
</evidence>
<dbReference type="SUPFAM" id="SSF54373">
    <property type="entry name" value="FAD-linked reductases, C-terminal domain"/>
    <property type="match status" value="1"/>
</dbReference>
<dbReference type="InterPro" id="IPR015899">
    <property type="entry name" value="UDP-GalPyranose_mutase_C"/>
</dbReference>
<evidence type="ECO:0000313" key="7">
    <source>
        <dbReference type="EMBL" id="UYP47985.1"/>
    </source>
</evidence>
<dbReference type="InterPro" id="IPR004379">
    <property type="entry name" value="UDP-GALP_mutase"/>
</dbReference>
<sequence>MNDILIVGAGFTGSVLAERISSKLNKKLLLIDRRDHVGGNSFDYYNDNGVLIHKYGPHYFRTNSDKVFQYLSQFTKWRHVEYRVRTSVDGNLYPIPINRDTINQFFKIHLKNEQQTKEYLNSIRVEIEKPKNSEEIVISKVGKEIYEKFFKNYTFKQWNLYPKDLDPEVCARIPIRINTDDRYFTDEIQAMPVDGYHSLFNRMLKNPKITVKLNTDFKEIKNLDDFKLIIFTGCIDEFFNFKFGRLPYRSLRFEIENHQQEFYQNWSQINYPNDFDYTRIVEIKHVTGQKIPNTTIVKEYPEAEGDPFYPIPRKQNHEIYKKYEDEAKSLKKIIFVGRLAQYKYLNMDQVVANSLELFEKILLKKEILGKGS</sequence>
<feature type="domain" description="UDP-galactopyranose mutase C-terminal" evidence="6">
    <location>
        <begin position="148"/>
        <end position="344"/>
    </location>
</feature>
<dbReference type="Pfam" id="PF03275">
    <property type="entry name" value="GLF"/>
    <property type="match status" value="1"/>
</dbReference>
<dbReference type="Pfam" id="PF13450">
    <property type="entry name" value="NAD_binding_8"/>
    <property type="match status" value="1"/>
</dbReference>